<organism evidence="2 3">
    <name type="scientific">Mycena maculata</name>
    <dbReference type="NCBI Taxonomy" id="230809"/>
    <lineage>
        <taxon>Eukaryota</taxon>
        <taxon>Fungi</taxon>
        <taxon>Dikarya</taxon>
        <taxon>Basidiomycota</taxon>
        <taxon>Agaricomycotina</taxon>
        <taxon>Agaricomycetes</taxon>
        <taxon>Agaricomycetidae</taxon>
        <taxon>Agaricales</taxon>
        <taxon>Marasmiineae</taxon>
        <taxon>Mycenaceae</taxon>
        <taxon>Mycena</taxon>
    </lineage>
</organism>
<reference evidence="2" key="1">
    <citation type="submission" date="2023-03" db="EMBL/GenBank/DDBJ databases">
        <title>Massive genome expansion in bonnet fungi (Mycena s.s.) driven by repeated elements and novel gene families across ecological guilds.</title>
        <authorList>
            <consortium name="Lawrence Berkeley National Laboratory"/>
            <person name="Harder C.B."/>
            <person name="Miyauchi S."/>
            <person name="Viragh M."/>
            <person name="Kuo A."/>
            <person name="Thoen E."/>
            <person name="Andreopoulos B."/>
            <person name="Lu D."/>
            <person name="Skrede I."/>
            <person name="Drula E."/>
            <person name="Henrissat B."/>
            <person name="Morin E."/>
            <person name="Kohler A."/>
            <person name="Barry K."/>
            <person name="LaButti K."/>
            <person name="Morin E."/>
            <person name="Salamov A."/>
            <person name="Lipzen A."/>
            <person name="Mereny Z."/>
            <person name="Hegedus B."/>
            <person name="Baldrian P."/>
            <person name="Stursova M."/>
            <person name="Weitz H."/>
            <person name="Taylor A."/>
            <person name="Grigoriev I.V."/>
            <person name="Nagy L.G."/>
            <person name="Martin F."/>
            <person name="Kauserud H."/>
        </authorList>
    </citation>
    <scope>NUCLEOTIDE SEQUENCE</scope>
    <source>
        <strain evidence="2">CBHHK188m</strain>
    </source>
</reference>
<protein>
    <submittedName>
        <fullName evidence="2">Uncharacterized protein</fullName>
    </submittedName>
</protein>
<sequence length="222" mass="24542">MSKDAETQPLLPTTEGDLVNVPRPGVSSSKPPHFCARCSSELDFHSGKRVPKCGNARLILIIAAIVLSVTIFALAVAEMSTARRFRSPSILQIFVALWTDVTITMLIILVYMGRRREGRSKLGRTTVQIRVLCALACSWIVFMIAMMTQNARACDRWSHSRLTCGLFTTIHVLSWWLIIILFSAAYATYCRAVRIHGSTVVAVPVAAWRFSDIADGEGSITI</sequence>
<evidence type="ECO:0000313" key="3">
    <source>
        <dbReference type="Proteomes" id="UP001215280"/>
    </source>
</evidence>
<keyword evidence="1" id="KW-0472">Membrane</keyword>
<feature type="transmembrane region" description="Helical" evidence="1">
    <location>
        <begin position="89"/>
        <end position="111"/>
    </location>
</feature>
<comment type="caution">
    <text evidence="2">The sequence shown here is derived from an EMBL/GenBank/DDBJ whole genome shotgun (WGS) entry which is preliminary data.</text>
</comment>
<proteinExistence type="predicted"/>
<dbReference type="EMBL" id="JARJLG010000040">
    <property type="protein sequence ID" value="KAJ7763629.1"/>
    <property type="molecule type" value="Genomic_DNA"/>
</dbReference>
<feature type="transmembrane region" description="Helical" evidence="1">
    <location>
        <begin position="131"/>
        <end position="148"/>
    </location>
</feature>
<feature type="transmembrane region" description="Helical" evidence="1">
    <location>
        <begin position="58"/>
        <end position="77"/>
    </location>
</feature>
<keyword evidence="3" id="KW-1185">Reference proteome</keyword>
<keyword evidence="1" id="KW-1133">Transmembrane helix</keyword>
<name>A0AAD7JF73_9AGAR</name>
<evidence type="ECO:0000313" key="2">
    <source>
        <dbReference type="EMBL" id="KAJ7763629.1"/>
    </source>
</evidence>
<gene>
    <name evidence="2" type="ORF">DFH07DRAFT_396383</name>
</gene>
<keyword evidence="1" id="KW-0812">Transmembrane</keyword>
<dbReference type="Proteomes" id="UP001215280">
    <property type="component" value="Unassembled WGS sequence"/>
</dbReference>
<dbReference type="AlphaFoldDB" id="A0AAD7JF73"/>
<accession>A0AAD7JF73</accession>
<evidence type="ECO:0000256" key="1">
    <source>
        <dbReference type="SAM" id="Phobius"/>
    </source>
</evidence>
<feature type="transmembrane region" description="Helical" evidence="1">
    <location>
        <begin position="168"/>
        <end position="189"/>
    </location>
</feature>